<proteinExistence type="predicted"/>
<dbReference type="EMBL" id="MU277188">
    <property type="protein sequence ID" value="KAI0068439.1"/>
    <property type="molecule type" value="Genomic_DNA"/>
</dbReference>
<reference evidence="1" key="2">
    <citation type="journal article" date="2022" name="New Phytol.">
        <title>Evolutionary transition to the ectomycorrhizal habit in the genomes of a hyperdiverse lineage of mushroom-forming fungi.</title>
        <authorList>
            <person name="Looney B."/>
            <person name="Miyauchi S."/>
            <person name="Morin E."/>
            <person name="Drula E."/>
            <person name="Courty P.E."/>
            <person name="Kohler A."/>
            <person name="Kuo A."/>
            <person name="LaButti K."/>
            <person name="Pangilinan J."/>
            <person name="Lipzen A."/>
            <person name="Riley R."/>
            <person name="Andreopoulos W."/>
            <person name="He G."/>
            <person name="Johnson J."/>
            <person name="Nolan M."/>
            <person name="Tritt A."/>
            <person name="Barry K.W."/>
            <person name="Grigoriev I.V."/>
            <person name="Nagy L.G."/>
            <person name="Hibbett D."/>
            <person name="Henrissat B."/>
            <person name="Matheny P.B."/>
            <person name="Labbe J."/>
            <person name="Martin F.M."/>
        </authorList>
    </citation>
    <scope>NUCLEOTIDE SEQUENCE</scope>
    <source>
        <strain evidence="1">HHB10654</strain>
    </source>
</reference>
<keyword evidence="2" id="KW-1185">Reference proteome</keyword>
<protein>
    <submittedName>
        <fullName evidence="1">Uncharacterized protein</fullName>
    </submittedName>
</protein>
<sequence>MSKRKRKPLGKAIHATESDGHRGLCKQLIPTRHRLARAQQFLQLSVASEGVRVEIVTAAEIGQRGGDAFSVTSQPERVLSVECLQETSADHGEALDDDDRKTGLVPRKMMNALMEIIDSLRRIGAVMFDAERLFRRRPSDAAELLQNAEHDLSDQKDHLNVKLGVGGYSGIDDELNLDTQGAK</sequence>
<evidence type="ECO:0000313" key="1">
    <source>
        <dbReference type="EMBL" id="KAI0068439.1"/>
    </source>
</evidence>
<name>A0ACB8TJ26_9AGAM</name>
<gene>
    <name evidence="1" type="ORF">BV25DRAFT_1896586</name>
</gene>
<organism evidence="1 2">
    <name type="scientific">Artomyces pyxidatus</name>
    <dbReference type="NCBI Taxonomy" id="48021"/>
    <lineage>
        <taxon>Eukaryota</taxon>
        <taxon>Fungi</taxon>
        <taxon>Dikarya</taxon>
        <taxon>Basidiomycota</taxon>
        <taxon>Agaricomycotina</taxon>
        <taxon>Agaricomycetes</taxon>
        <taxon>Russulales</taxon>
        <taxon>Auriscalpiaceae</taxon>
        <taxon>Artomyces</taxon>
    </lineage>
</organism>
<accession>A0ACB8TJ26</accession>
<reference evidence="1" key="1">
    <citation type="submission" date="2021-03" db="EMBL/GenBank/DDBJ databases">
        <authorList>
            <consortium name="DOE Joint Genome Institute"/>
            <person name="Ahrendt S."/>
            <person name="Looney B.P."/>
            <person name="Miyauchi S."/>
            <person name="Morin E."/>
            <person name="Drula E."/>
            <person name="Courty P.E."/>
            <person name="Chicoki N."/>
            <person name="Fauchery L."/>
            <person name="Kohler A."/>
            <person name="Kuo A."/>
            <person name="Labutti K."/>
            <person name="Pangilinan J."/>
            <person name="Lipzen A."/>
            <person name="Riley R."/>
            <person name="Andreopoulos W."/>
            <person name="He G."/>
            <person name="Johnson J."/>
            <person name="Barry K.W."/>
            <person name="Grigoriev I.V."/>
            <person name="Nagy L."/>
            <person name="Hibbett D."/>
            <person name="Henrissat B."/>
            <person name="Matheny P.B."/>
            <person name="Labbe J."/>
            <person name="Martin F."/>
        </authorList>
    </citation>
    <scope>NUCLEOTIDE SEQUENCE</scope>
    <source>
        <strain evidence="1">HHB10654</strain>
    </source>
</reference>
<evidence type="ECO:0000313" key="2">
    <source>
        <dbReference type="Proteomes" id="UP000814140"/>
    </source>
</evidence>
<comment type="caution">
    <text evidence="1">The sequence shown here is derived from an EMBL/GenBank/DDBJ whole genome shotgun (WGS) entry which is preliminary data.</text>
</comment>
<dbReference type="Proteomes" id="UP000814140">
    <property type="component" value="Unassembled WGS sequence"/>
</dbReference>